<name>A0A210PV16_MIZYE</name>
<gene>
    <name evidence="1" type="ORF">KP79_PYT21658</name>
</gene>
<dbReference type="AlphaFoldDB" id="A0A210PV16"/>
<reference evidence="1 2" key="1">
    <citation type="journal article" date="2017" name="Nat. Ecol. Evol.">
        <title>Scallop genome provides insights into evolution of bilaterian karyotype and development.</title>
        <authorList>
            <person name="Wang S."/>
            <person name="Zhang J."/>
            <person name="Jiao W."/>
            <person name="Li J."/>
            <person name="Xun X."/>
            <person name="Sun Y."/>
            <person name="Guo X."/>
            <person name="Huan P."/>
            <person name="Dong B."/>
            <person name="Zhang L."/>
            <person name="Hu X."/>
            <person name="Sun X."/>
            <person name="Wang J."/>
            <person name="Zhao C."/>
            <person name="Wang Y."/>
            <person name="Wang D."/>
            <person name="Huang X."/>
            <person name="Wang R."/>
            <person name="Lv J."/>
            <person name="Li Y."/>
            <person name="Zhang Z."/>
            <person name="Liu B."/>
            <person name="Lu W."/>
            <person name="Hui Y."/>
            <person name="Liang J."/>
            <person name="Zhou Z."/>
            <person name="Hou R."/>
            <person name="Li X."/>
            <person name="Liu Y."/>
            <person name="Li H."/>
            <person name="Ning X."/>
            <person name="Lin Y."/>
            <person name="Zhao L."/>
            <person name="Xing Q."/>
            <person name="Dou J."/>
            <person name="Li Y."/>
            <person name="Mao J."/>
            <person name="Guo H."/>
            <person name="Dou H."/>
            <person name="Li T."/>
            <person name="Mu C."/>
            <person name="Jiang W."/>
            <person name="Fu Q."/>
            <person name="Fu X."/>
            <person name="Miao Y."/>
            <person name="Liu J."/>
            <person name="Yu Q."/>
            <person name="Li R."/>
            <person name="Liao H."/>
            <person name="Li X."/>
            <person name="Kong Y."/>
            <person name="Jiang Z."/>
            <person name="Chourrout D."/>
            <person name="Li R."/>
            <person name="Bao Z."/>
        </authorList>
    </citation>
    <scope>NUCLEOTIDE SEQUENCE [LARGE SCALE GENOMIC DNA]</scope>
    <source>
        <strain evidence="1 2">PY_sf001</strain>
    </source>
</reference>
<dbReference type="OrthoDB" id="6220511at2759"/>
<dbReference type="SUPFAM" id="SSF50199">
    <property type="entry name" value="Staphylococcal nuclease"/>
    <property type="match status" value="1"/>
</dbReference>
<sequence>MVSSEDEENEKRQQANDILYKITTFMDRYVREAKWLAYGVGTVGLVLVLRGVHATDVFSAAKDIPKHFIKNGVRLRGRVTSVEVSGILQINHQPLLTIKPRWLQRFYKTKSLPVELAYISLSPLGQQWIGQNVVGKRVLFLPLGIQERSHPWQDSLLATVYIPKIFRRNTCVNDELVKQGLCKVSYAVEQDMCQMSASQSELLNRLIGLESAACKKEAGMWKVSPSEKKSTKIVGALKGIVTLPWKGLKSVANYFGKWFKRKKE</sequence>
<dbReference type="InterPro" id="IPR035437">
    <property type="entry name" value="SNase_OB-fold_sf"/>
</dbReference>
<evidence type="ECO:0000313" key="1">
    <source>
        <dbReference type="EMBL" id="OWF40304.1"/>
    </source>
</evidence>
<dbReference type="PANTHER" id="PTHR28434">
    <property type="entry name" value="PROTEIN C3ORF33"/>
    <property type="match status" value="1"/>
</dbReference>
<organism evidence="1 2">
    <name type="scientific">Mizuhopecten yessoensis</name>
    <name type="common">Japanese scallop</name>
    <name type="synonym">Patinopecten yessoensis</name>
    <dbReference type="NCBI Taxonomy" id="6573"/>
    <lineage>
        <taxon>Eukaryota</taxon>
        <taxon>Metazoa</taxon>
        <taxon>Spiralia</taxon>
        <taxon>Lophotrochozoa</taxon>
        <taxon>Mollusca</taxon>
        <taxon>Bivalvia</taxon>
        <taxon>Autobranchia</taxon>
        <taxon>Pteriomorphia</taxon>
        <taxon>Pectinida</taxon>
        <taxon>Pectinoidea</taxon>
        <taxon>Pectinidae</taxon>
        <taxon>Mizuhopecten</taxon>
    </lineage>
</organism>
<dbReference type="Gene3D" id="2.40.50.90">
    <property type="match status" value="1"/>
</dbReference>
<dbReference type="EMBL" id="NEDP02005475">
    <property type="protein sequence ID" value="OWF40304.1"/>
    <property type="molecule type" value="Genomic_DNA"/>
</dbReference>
<keyword evidence="2" id="KW-1185">Reference proteome</keyword>
<dbReference type="Proteomes" id="UP000242188">
    <property type="component" value="Unassembled WGS sequence"/>
</dbReference>
<dbReference type="GO" id="GO:0005615">
    <property type="term" value="C:extracellular space"/>
    <property type="evidence" value="ECO:0007669"/>
    <property type="project" value="TreeGrafter"/>
</dbReference>
<comment type="caution">
    <text evidence="1">The sequence shown here is derived from an EMBL/GenBank/DDBJ whole genome shotgun (WGS) entry which is preliminary data.</text>
</comment>
<accession>A0A210PV16</accession>
<protein>
    <submittedName>
        <fullName evidence="1">Uncharacterized protein</fullName>
    </submittedName>
</protein>
<dbReference type="InterPro" id="IPR042421">
    <property type="entry name" value="C3orf33-like"/>
</dbReference>
<proteinExistence type="predicted"/>
<dbReference type="PANTHER" id="PTHR28434:SF1">
    <property type="entry name" value="PROTEIN C3ORF33"/>
    <property type="match status" value="1"/>
</dbReference>
<evidence type="ECO:0000313" key="2">
    <source>
        <dbReference type="Proteomes" id="UP000242188"/>
    </source>
</evidence>